<sequence length="44" mass="5063">MVASQSVKHWIESAETESSRNWQVAMILIEGRELHTSYRETTGI</sequence>
<organism evidence="1 2">
    <name type="scientific">Paenibacillus farraposensis</name>
    <dbReference type="NCBI Taxonomy" id="2807095"/>
    <lineage>
        <taxon>Bacteria</taxon>
        <taxon>Bacillati</taxon>
        <taxon>Bacillota</taxon>
        <taxon>Bacilli</taxon>
        <taxon>Bacillales</taxon>
        <taxon>Paenibacillaceae</taxon>
        <taxon>Paenibacillus</taxon>
    </lineage>
</organism>
<comment type="caution">
    <text evidence="1">The sequence shown here is derived from an EMBL/GenBank/DDBJ whole genome shotgun (WGS) entry which is preliminary data.</text>
</comment>
<protein>
    <recommendedName>
        <fullName evidence="3">Beta-lactamase</fullName>
    </recommendedName>
</protein>
<keyword evidence="2" id="KW-1185">Reference proteome</keyword>
<dbReference type="Proteomes" id="UP001597340">
    <property type="component" value="Unassembled WGS sequence"/>
</dbReference>
<dbReference type="EMBL" id="JBHTNZ010000002">
    <property type="protein sequence ID" value="MFD1460355.1"/>
    <property type="molecule type" value="Genomic_DNA"/>
</dbReference>
<gene>
    <name evidence="1" type="ORF">ACFQ5D_02595</name>
</gene>
<name>A0ABW4D6L7_9BACL</name>
<evidence type="ECO:0008006" key="3">
    <source>
        <dbReference type="Google" id="ProtNLM"/>
    </source>
</evidence>
<evidence type="ECO:0000313" key="2">
    <source>
        <dbReference type="Proteomes" id="UP001597340"/>
    </source>
</evidence>
<reference evidence="2" key="1">
    <citation type="journal article" date="2019" name="Int. J. Syst. Evol. Microbiol.">
        <title>The Global Catalogue of Microorganisms (GCM) 10K type strain sequencing project: providing services to taxonomists for standard genome sequencing and annotation.</title>
        <authorList>
            <consortium name="The Broad Institute Genomics Platform"/>
            <consortium name="The Broad Institute Genome Sequencing Center for Infectious Disease"/>
            <person name="Wu L."/>
            <person name="Ma J."/>
        </authorList>
    </citation>
    <scope>NUCLEOTIDE SEQUENCE [LARGE SCALE GENOMIC DNA]</scope>
    <source>
        <strain evidence="2">CCM 9147</strain>
    </source>
</reference>
<evidence type="ECO:0000313" key="1">
    <source>
        <dbReference type="EMBL" id="MFD1460355.1"/>
    </source>
</evidence>
<dbReference type="RefSeq" id="WP_267497799.1">
    <property type="nucleotide sequence ID" value="NZ_JAFFQR010000112.1"/>
</dbReference>
<proteinExistence type="predicted"/>
<accession>A0ABW4D6L7</accession>